<gene>
    <name evidence="3" type="ORF">H5P27_18580</name>
</gene>
<sequence>MKRTACYFVSFGLLLSASGCASKSIYHPYRGGVGFAEKPAEEDSMLVSFQANEKRGREEIRDWCLLRAAELAVDRGKAYFEIAEEYFRADNRTHPPEMPQLASLDADGKPVNTSTSRASLRSDHHHEYISANMIIRFMDTKEEASSGDTVFSADQTQKEMSAKLGVAKG</sequence>
<organism evidence="3 4">
    <name type="scientific">Pelagicoccus albus</name>
    <dbReference type="NCBI Taxonomy" id="415222"/>
    <lineage>
        <taxon>Bacteria</taxon>
        <taxon>Pseudomonadati</taxon>
        <taxon>Verrucomicrobiota</taxon>
        <taxon>Opitutia</taxon>
        <taxon>Puniceicoccales</taxon>
        <taxon>Pelagicoccaceae</taxon>
        <taxon>Pelagicoccus</taxon>
    </lineage>
</organism>
<feature type="signal peptide" evidence="2">
    <location>
        <begin position="1"/>
        <end position="21"/>
    </location>
</feature>
<comment type="caution">
    <text evidence="3">The sequence shown here is derived from an EMBL/GenBank/DDBJ whole genome shotgun (WGS) entry which is preliminary data.</text>
</comment>
<dbReference type="Proteomes" id="UP000526501">
    <property type="component" value="Unassembled WGS sequence"/>
</dbReference>
<feature type="chain" id="PRO_5031299342" evidence="2">
    <location>
        <begin position="22"/>
        <end position="169"/>
    </location>
</feature>
<accession>A0A7X1B9B4</accession>
<protein>
    <submittedName>
        <fullName evidence="3">Uncharacterized protein</fullName>
    </submittedName>
</protein>
<name>A0A7X1B9B4_9BACT</name>
<keyword evidence="4" id="KW-1185">Reference proteome</keyword>
<dbReference type="AlphaFoldDB" id="A0A7X1B9B4"/>
<dbReference type="RefSeq" id="WP_185661922.1">
    <property type="nucleotide sequence ID" value="NZ_CAWPOO010000013.1"/>
</dbReference>
<evidence type="ECO:0000256" key="2">
    <source>
        <dbReference type="SAM" id="SignalP"/>
    </source>
</evidence>
<keyword evidence="2" id="KW-0732">Signal</keyword>
<evidence type="ECO:0000256" key="1">
    <source>
        <dbReference type="SAM" id="MobiDB-lite"/>
    </source>
</evidence>
<dbReference type="NCBIfam" id="NF047637">
    <property type="entry name" value="lipo_CC0125"/>
    <property type="match status" value="1"/>
</dbReference>
<evidence type="ECO:0000313" key="3">
    <source>
        <dbReference type="EMBL" id="MBC2608067.1"/>
    </source>
</evidence>
<reference evidence="3 4" key="1">
    <citation type="submission" date="2020-07" db="EMBL/GenBank/DDBJ databases">
        <authorList>
            <person name="Feng X."/>
        </authorList>
    </citation>
    <scope>NUCLEOTIDE SEQUENCE [LARGE SCALE GENOMIC DNA]</scope>
    <source>
        <strain evidence="3 4">JCM23202</strain>
    </source>
</reference>
<feature type="region of interest" description="Disordered" evidence="1">
    <location>
        <begin position="102"/>
        <end position="121"/>
    </location>
</feature>
<dbReference type="EMBL" id="JACHVC010000013">
    <property type="protein sequence ID" value="MBC2608067.1"/>
    <property type="molecule type" value="Genomic_DNA"/>
</dbReference>
<evidence type="ECO:0000313" key="4">
    <source>
        <dbReference type="Proteomes" id="UP000526501"/>
    </source>
</evidence>
<proteinExistence type="predicted"/>
<dbReference type="PROSITE" id="PS51257">
    <property type="entry name" value="PROKAR_LIPOPROTEIN"/>
    <property type="match status" value="1"/>
</dbReference>